<dbReference type="EMBL" id="BSYO01000043">
    <property type="protein sequence ID" value="GMH31895.1"/>
    <property type="molecule type" value="Genomic_DNA"/>
</dbReference>
<evidence type="ECO:0000313" key="2">
    <source>
        <dbReference type="EMBL" id="GMH31895.1"/>
    </source>
</evidence>
<evidence type="ECO:0000256" key="1">
    <source>
        <dbReference type="SAM" id="MobiDB-lite"/>
    </source>
</evidence>
<protein>
    <submittedName>
        <fullName evidence="2">Uncharacterized protein</fullName>
    </submittedName>
</protein>
<feature type="compositionally biased region" description="Polar residues" evidence="1">
    <location>
        <begin position="90"/>
        <end position="104"/>
    </location>
</feature>
<gene>
    <name evidence="2" type="ORF">Nepgr_033739</name>
</gene>
<organism evidence="2 3">
    <name type="scientific">Nepenthes gracilis</name>
    <name type="common">Slender pitcher plant</name>
    <dbReference type="NCBI Taxonomy" id="150966"/>
    <lineage>
        <taxon>Eukaryota</taxon>
        <taxon>Viridiplantae</taxon>
        <taxon>Streptophyta</taxon>
        <taxon>Embryophyta</taxon>
        <taxon>Tracheophyta</taxon>
        <taxon>Spermatophyta</taxon>
        <taxon>Magnoliopsida</taxon>
        <taxon>eudicotyledons</taxon>
        <taxon>Gunneridae</taxon>
        <taxon>Pentapetalae</taxon>
        <taxon>Caryophyllales</taxon>
        <taxon>Nepenthaceae</taxon>
        <taxon>Nepenthes</taxon>
    </lineage>
</organism>
<sequence length="104" mass="11808">MQANQHQHTHPTGISKTPYGKVAINKFNIDLPKSAIHPASYWGYLRQQNSEPPTSDQPHLSEEIYSSSISMLRSTRRDHQQDLPMRISKATPSTSRPCYISSMN</sequence>
<reference evidence="2" key="1">
    <citation type="submission" date="2023-05" db="EMBL/GenBank/DDBJ databases">
        <title>Nepenthes gracilis genome sequencing.</title>
        <authorList>
            <person name="Fukushima K."/>
        </authorList>
    </citation>
    <scope>NUCLEOTIDE SEQUENCE</scope>
    <source>
        <strain evidence="2">SING2019-196</strain>
    </source>
</reference>
<keyword evidence="3" id="KW-1185">Reference proteome</keyword>
<accession>A0AAD3TKZ5</accession>
<feature type="region of interest" description="Disordered" evidence="1">
    <location>
        <begin position="73"/>
        <end position="104"/>
    </location>
</feature>
<dbReference type="Proteomes" id="UP001279734">
    <property type="component" value="Unassembled WGS sequence"/>
</dbReference>
<name>A0AAD3TKZ5_NEPGR</name>
<evidence type="ECO:0000313" key="3">
    <source>
        <dbReference type="Proteomes" id="UP001279734"/>
    </source>
</evidence>
<comment type="caution">
    <text evidence="2">The sequence shown here is derived from an EMBL/GenBank/DDBJ whole genome shotgun (WGS) entry which is preliminary data.</text>
</comment>
<dbReference type="AlphaFoldDB" id="A0AAD3TKZ5"/>
<proteinExistence type="predicted"/>